<evidence type="ECO:0000259" key="2">
    <source>
        <dbReference type="SMART" id="SM00507"/>
    </source>
</evidence>
<dbReference type="Proteomes" id="UP000314251">
    <property type="component" value="Unassembled WGS sequence"/>
</dbReference>
<proteinExistence type="predicted"/>
<accession>A0A5N6AF64</accession>
<dbReference type="InterPro" id="IPR002711">
    <property type="entry name" value="HNH"/>
</dbReference>
<gene>
    <name evidence="3" type="ORF">FH607_009100</name>
</gene>
<feature type="region of interest" description="Disordered" evidence="1">
    <location>
        <begin position="1"/>
        <end position="68"/>
    </location>
</feature>
<reference evidence="3" key="1">
    <citation type="submission" date="2019-10" db="EMBL/GenBank/DDBJ databases">
        <title>Nonomuraea sp. nov., isolated from Phyllanthus amarus.</title>
        <authorList>
            <person name="Klykleung N."/>
            <person name="Tanasupawat S."/>
        </authorList>
    </citation>
    <scope>NUCLEOTIDE SEQUENCE [LARGE SCALE GENOMIC DNA]</scope>
    <source>
        <strain evidence="3">3MP-10</strain>
    </source>
</reference>
<organism evidence="3 4">
    <name type="scientific">Streptomyces mimosae</name>
    <dbReference type="NCBI Taxonomy" id="2586635"/>
    <lineage>
        <taxon>Bacteria</taxon>
        <taxon>Bacillati</taxon>
        <taxon>Actinomycetota</taxon>
        <taxon>Actinomycetes</taxon>
        <taxon>Kitasatosporales</taxon>
        <taxon>Streptomycetaceae</taxon>
        <taxon>Streptomyces</taxon>
    </lineage>
</organism>
<feature type="domain" description="HNH nuclease" evidence="2">
    <location>
        <begin position="116"/>
        <end position="167"/>
    </location>
</feature>
<dbReference type="InterPro" id="IPR027417">
    <property type="entry name" value="P-loop_NTPase"/>
</dbReference>
<keyword evidence="4" id="KW-1185">Reference proteome</keyword>
<dbReference type="AlphaFoldDB" id="A0A5N6AF64"/>
<dbReference type="EMBL" id="VDLY02000005">
    <property type="protein sequence ID" value="KAB8167301.1"/>
    <property type="molecule type" value="Genomic_DNA"/>
</dbReference>
<dbReference type="OrthoDB" id="4208381at2"/>
<dbReference type="GO" id="GO:0004519">
    <property type="term" value="F:endonuclease activity"/>
    <property type="evidence" value="ECO:0007669"/>
    <property type="project" value="InterPro"/>
</dbReference>
<dbReference type="GO" id="GO:0003676">
    <property type="term" value="F:nucleic acid binding"/>
    <property type="evidence" value="ECO:0007669"/>
    <property type="project" value="InterPro"/>
</dbReference>
<evidence type="ECO:0000313" key="3">
    <source>
        <dbReference type="EMBL" id="KAB8167301.1"/>
    </source>
</evidence>
<dbReference type="Gene3D" id="3.40.50.300">
    <property type="entry name" value="P-loop containing nucleotide triphosphate hydrolases"/>
    <property type="match status" value="1"/>
</dbReference>
<dbReference type="SMART" id="SM00507">
    <property type="entry name" value="HNHc"/>
    <property type="match status" value="1"/>
</dbReference>
<dbReference type="Pfam" id="PF13671">
    <property type="entry name" value="AAA_33"/>
    <property type="match status" value="1"/>
</dbReference>
<feature type="compositionally biased region" description="Basic residues" evidence="1">
    <location>
        <begin position="18"/>
        <end position="46"/>
    </location>
</feature>
<dbReference type="Pfam" id="PF01844">
    <property type="entry name" value="HNH"/>
    <property type="match status" value="1"/>
</dbReference>
<dbReference type="CDD" id="cd00085">
    <property type="entry name" value="HNHc"/>
    <property type="match status" value="1"/>
</dbReference>
<protein>
    <recommendedName>
        <fullName evidence="2">HNH nuclease domain-containing protein</fullName>
    </recommendedName>
</protein>
<evidence type="ECO:0000256" key="1">
    <source>
        <dbReference type="SAM" id="MobiDB-lite"/>
    </source>
</evidence>
<evidence type="ECO:0000313" key="4">
    <source>
        <dbReference type="Proteomes" id="UP000314251"/>
    </source>
</evidence>
<name>A0A5N6AF64_9ACTN</name>
<dbReference type="SUPFAM" id="SSF52540">
    <property type="entry name" value="P-loop containing nucleoside triphosphate hydrolases"/>
    <property type="match status" value="1"/>
</dbReference>
<sequence length="321" mass="35161">MPGPRAPARTGPHDPLRRPGRVHRDRPVRVGRARPQARRGGRRPHRAVVPPPVRRRRARGDHDQGGRWWRSVRRDGASGVGRAARVVAAPRSRAARTGRATAAAWRWVYSDPRWAELRDQVLSEEPLCAAGCGAPPSVVDHKRPHRGNEALAFDRANLQAMCKPCHDSKTARETGFAGAGKARTSPCRVTLVCGPPCSGKTSYVAEHAKPGDLVVDWDALAVALGSPHPHQHPPPLTPFVAEARDAVVARLERRHDLAAAWIIATAPRAVDRDRVAPGADDVVVLAVDEEECVRRARRAGRPAGTMEAIAAWWRTYRADQY</sequence>
<dbReference type="InterPro" id="IPR003615">
    <property type="entry name" value="HNH_nuc"/>
</dbReference>
<dbReference type="GO" id="GO:0008270">
    <property type="term" value="F:zinc ion binding"/>
    <property type="evidence" value="ECO:0007669"/>
    <property type="project" value="InterPro"/>
</dbReference>
<comment type="caution">
    <text evidence="3">The sequence shown here is derived from an EMBL/GenBank/DDBJ whole genome shotgun (WGS) entry which is preliminary data.</text>
</comment>